<dbReference type="STRING" id="1524460.IX84_31230"/>
<comment type="caution">
    <text evidence="1">The sequence shown here is derived from an EMBL/GenBank/DDBJ whole genome shotgun (WGS) entry which is preliminary data.</text>
</comment>
<evidence type="ECO:0000313" key="1">
    <source>
        <dbReference type="EMBL" id="KGE84855.1"/>
    </source>
</evidence>
<dbReference type="AlphaFoldDB" id="A0A098RY84"/>
<sequence>MIDIRKILSLRSSPVVLEKMGYLHKAKDKNRKPEMGYTFHFLLGRFGFLNFRCQKSGYIDYCYNKSLGFLIKTE</sequence>
<name>A0A098RY84_9BACT</name>
<gene>
    <name evidence="1" type="ORF">IX84_31230</name>
</gene>
<dbReference type="EMBL" id="JPOS01000105">
    <property type="protein sequence ID" value="KGE84855.1"/>
    <property type="molecule type" value="Genomic_DNA"/>
</dbReference>
<dbReference type="Proteomes" id="UP000029736">
    <property type="component" value="Unassembled WGS sequence"/>
</dbReference>
<protein>
    <submittedName>
        <fullName evidence="1">Uncharacterized protein</fullName>
    </submittedName>
</protein>
<keyword evidence="2" id="KW-1185">Reference proteome</keyword>
<accession>A0A098RY84</accession>
<reference evidence="1 2" key="1">
    <citation type="journal article" date="2014" name="Int. J. Syst. Evol. Microbiol.">
        <title>Phaeodactylibacter xiamenensis gen. nov., sp. nov., a member of the family Saprospiraceae isolated from the marine alga Phaeodactylum tricornutum.</title>
        <authorList>
            <person name="Chen Z.Jr."/>
            <person name="Lei X."/>
            <person name="Lai Q."/>
            <person name="Li Y."/>
            <person name="Zhang B."/>
            <person name="Zhang J."/>
            <person name="Zhang H."/>
            <person name="Yang L."/>
            <person name="Zheng W."/>
            <person name="Tian Y."/>
            <person name="Yu Z."/>
            <person name="Xu H.Jr."/>
            <person name="Zheng T."/>
        </authorList>
    </citation>
    <scope>NUCLEOTIDE SEQUENCE [LARGE SCALE GENOMIC DNA]</scope>
    <source>
        <strain evidence="1 2">KD52</strain>
    </source>
</reference>
<proteinExistence type="predicted"/>
<organism evidence="1 2">
    <name type="scientific">Phaeodactylibacter xiamenensis</name>
    <dbReference type="NCBI Taxonomy" id="1524460"/>
    <lineage>
        <taxon>Bacteria</taxon>
        <taxon>Pseudomonadati</taxon>
        <taxon>Bacteroidota</taxon>
        <taxon>Saprospiria</taxon>
        <taxon>Saprospirales</taxon>
        <taxon>Haliscomenobacteraceae</taxon>
        <taxon>Phaeodactylibacter</taxon>
    </lineage>
</organism>
<evidence type="ECO:0000313" key="2">
    <source>
        <dbReference type="Proteomes" id="UP000029736"/>
    </source>
</evidence>